<keyword evidence="6 8" id="KW-0808">Transferase</keyword>
<protein>
    <recommendedName>
        <fullName evidence="8">Glycogen synthase</fullName>
        <ecNumber evidence="8">2.4.1.21</ecNumber>
    </recommendedName>
    <alternativeName>
        <fullName evidence="8">Starch [bacterial glycogen] synthase</fullName>
    </alternativeName>
</protein>
<dbReference type="GO" id="GO:0009011">
    <property type="term" value="F:alpha-1,4-glucan glucosyltransferase (ADP-glucose donor) activity"/>
    <property type="evidence" value="ECO:0007669"/>
    <property type="project" value="UniProtKB-UniRule"/>
</dbReference>
<comment type="similarity">
    <text evidence="4 8">Belongs to the glycosyltransferase 1 family. Bacterial/plant glycogen synthase subfamily.</text>
</comment>
<evidence type="ECO:0000256" key="7">
    <source>
        <dbReference type="ARBA" id="ARBA00023056"/>
    </source>
</evidence>
<dbReference type="Proteomes" id="UP000318288">
    <property type="component" value="Unassembled WGS sequence"/>
</dbReference>
<dbReference type="InterPro" id="IPR013534">
    <property type="entry name" value="Starch_synth_cat_dom"/>
</dbReference>
<dbReference type="PANTHER" id="PTHR45825">
    <property type="entry name" value="GRANULE-BOUND STARCH SYNTHASE 1, CHLOROPLASTIC/AMYLOPLASTIC"/>
    <property type="match status" value="1"/>
</dbReference>
<feature type="binding site" evidence="8">
    <location>
        <position position="15"/>
    </location>
    <ligand>
        <name>ADP-alpha-D-glucose</name>
        <dbReference type="ChEBI" id="CHEBI:57498"/>
    </ligand>
</feature>
<keyword evidence="7 8" id="KW-0320">Glycogen biosynthesis</keyword>
<dbReference type="SUPFAM" id="SSF53756">
    <property type="entry name" value="UDP-Glycosyltransferase/glycogen phosphorylase"/>
    <property type="match status" value="1"/>
</dbReference>
<evidence type="ECO:0000256" key="2">
    <source>
        <dbReference type="ARBA" id="ARBA00002764"/>
    </source>
</evidence>
<evidence type="ECO:0000256" key="6">
    <source>
        <dbReference type="ARBA" id="ARBA00022679"/>
    </source>
</evidence>
<dbReference type="PANTHER" id="PTHR45825:SF11">
    <property type="entry name" value="ALPHA AMYLASE DOMAIN-CONTAINING PROTEIN"/>
    <property type="match status" value="1"/>
</dbReference>
<comment type="function">
    <text evidence="2 8">Synthesizes alpha-1,4-glucan chains using ADP-glucose.</text>
</comment>
<dbReference type="Pfam" id="PF00534">
    <property type="entry name" value="Glycos_transf_1"/>
    <property type="match status" value="1"/>
</dbReference>
<dbReference type="EC" id="2.4.1.21" evidence="8"/>
<dbReference type="UniPathway" id="UPA00164"/>
<dbReference type="HAMAP" id="MF_00484">
    <property type="entry name" value="Glycogen_synth"/>
    <property type="match status" value="1"/>
</dbReference>
<feature type="domain" description="Starch synthase catalytic" evidence="10">
    <location>
        <begin position="2"/>
        <end position="243"/>
    </location>
</feature>
<comment type="catalytic activity">
    <reaction evidence="1 8">
        <text>[(1-&gt;4)-alpha-D-glucosyl](n) + ADP-alpha-D-glucose = [(1-&gt;4)-alpha-D-glucosyl](n+1) + ADP + H(+)</text>
        <dbReference type="Rhea" id="RHEA:18189"/>
        <dbReference type="Rhea" id="RHEA-COMP:9584"/>
        <dbReference type="Rhea" id="RHEA-COMP:9587"/>
        <dbReference type="ChEBI" id="CHEBI:15378"/>
        <dbReference type="ChEBI" id="CHEBI:15444"/>
        <dbReference type="ChEBI" id="CHEBI:57498"/>
        <dbReference type="ChEBI" id="CHEBI:456216"/>
        <dbReference type="EC" id="2.4.1.21"/>
    </reaction>
</comment>
<dbReference type="AlphaFoldDB" id="A0A5C6F4S2"/>
<dbReference type="GO" id="GO:0005978">
    <property type="term" value="P:glycogen biosynthetic process"/>
    <property type="evidence" value="ECO:0007669"/>
    <property type="project" value="UniProtKB-UniRule"/>
</dbReference>
<keyword evidence="5 8" id="KW-0328">Glycosyltransferase</keyword>
<dbReference type="EMBL" id="SJPW01000003">
    <property type="protein sequence ID" value="TWU56743.1"/>
    <property type="molecule type" value="Genomic_DNA"/>
</dbReference>
<evidence type="ECO:0000313" key="12">
    <source>
        <dbReference type="Proteomes" id="UP000318288"/>
    </source>
</evidence>
<reference evidence="11 12" key="1">
    <citation type="submission" date="2019-02" db="EMBL/GenBank/DDBJ databases">
        <title>Deep-cultivation of Planctomycetes and their phenomic and genomic characterization uncovers novel biology.</title>
        <authorList>
            <person name="Wiegand S."/>
            <person name="Jogler M."/>
            <person name="Boedeker C."/>
            <person name="Pinto D."/>
            <person name="Vollmers J."/>
            <person name="Rivas-Marin E."/>
            <person name="Kohn T."/>
            <person name="Peeters S.H."/>
            <person name="Heuer A."/>
            <person name="Rast P."/>
            <person name="Oberbeckmann S."/>
            <person name="Bunk B."/>
            <person name="Jeske O."/>
            <person name="Meyerdierks A."/>
            <person name="Storesund J.E."/>
            <person name="Kallscheuer N."/>
            <person name="Luecker S."/>
            <person name="Lage O.M."/>
            <person name="Pohl T."/>
            <person name="Merkel B.J."/>
            <person name="Hornburger P."/>
            <person name="Mueller R.-W."/>
            <person name="Bruemmer F."/>
            <person name="Labrenz M."/>
            <person name="Spormann A.M."/>
            <person name="Op Den Camp H."/>
            <person name="Overmann J."/>
            <person name="Amann R."/>
            <person name="Jetten M.S.M."/>
            <person name="Mascher T."/>
            <person name="Medema M.H."/>
            <person name="Devos D.P."/>
            <person name="Kaster A.-K."/>
            <person name="Ovreas L."/>
            <person name="Rohde M."/>
            <person name="Galperin M.Y."/>
            <person name="Jogler C."/>
        </authorList>
    </citation>
    <scope>NUCLEOTIDE SEQUENCE [LARGE SCALE GENOMIC DNA]</scope>
    <source>
        <strain evidence="11 12">Poly51</strain>
    </source>
</reference>
<keyword evidence="12" id="KW-1185">Reference proteome</keyword>
<organism evidence="11 12">
    <name type="scientific">Rubripirellula tenax</name>
    <dbReference type="NCBI Taxonomy" id="2528015"/>
    <lineage>
        <taxon>Bacteria</taxon>
        <taxon>Pseudomonadati</taxon>
        <taxon>Planctomycetota</taxon>
        <taxon>Planctomycetia</taxon>
        <taxon>Pirellulales</taxon>
        <taxon>Pirellulaceae</taxon>
        <taxon>Rubripirellula</taxon>
    </lineage>
</organism>
<evidence type="ECO:0000256" key="5">
    <source>
        <dbReference type="ARBA" id="ARBA00022676"/>
    </source>
</evidence>
<proteinExistence type="inferred from homology"/>
<dbReference type="NCBIfam" id="NF001899">
    <property type="entry name" value="PRK00654.1-2"/>
    <property type="match status" value="1"/>
</dbReference>
<comment type="pathway">
    <text evidence="3 8">Glycan biosynthesis; glycogen biosynthesis.</text>
</comment>
<evidence type="ECO:0000256" key="1">
    <source>
        <dbReference type="ARBA" id="ARBA00001478"/>
    </source>
</evidence>
<accession>A0A5C6F4S2</accession>
<dbReference type="GO" id="GO:0004373">
    <property type="term" value="F:alpha-1,4-glucan glucosyltransferase (UDP-glucose donor) activity"/>
    <property type="evidence" value="ECO:0007669"/>
    <property type="project" value="InterPro"/>
</dbReference>
<dbReference type="CDD" id="cd03791">
    <property type="entry name" value="GT5_Glycogen_synthase_DULL1-like"/>
    <property type="match status" value="1"/>
</dbReference>
<evidence type="ECO:0000256" key="8">
    <source>
        <dbReference type="HAMAP-Rule" id="MF_00484"/>
    </source>
</evidence>
<evidence type="ECO:0000256" key="3">
    <source>
        <dbReference type="ARBA" id="ARBA00004964"/>
    </source>
</evidence>
<dbReference type="Pfam" id="PF08323">
    <property type="entry name" value="Glyco_transf_5"/>
    <property type="match status" value="1"/>
</dbReference>
<sequence length="501" mass="55367">MNIVFLTTEAVPFAKTGGLADVCGTLPSEIGRSGNRTAVIMPAFRSIRRAGIPIQSTDISFAVPMSNEKLVGCRLLKSNLPDSDTPVWFIDQPQYFDREFLYGTSLGDYPDNDERFAFFCRAAIMAIARIGWSVDIVHCNDWQSGLVPALMAADPNLPPALQKAASVLTIHNLAYQGHFSREAFAWTGLNWRHFNHNEFEYHNHVNFLKTGIVSSDVITTVSPRYAQEIRTQEHGCGLEGVLDSVSDRVFGITNGIDQEIWNPATDPNLFANYDVDHWQHGKAQNKLAIQKSFGLEESTETPLIGLVGRLASQKGWDSIVPVIRRHMDEDRPTQWIVLGSGDARYERELRELQAAAPNRFALHVGFSDALAHQIEAASDIFLMPSLYEPCGLNQLYSLRYGSVPVVTPTGGLADTVVDATDQSFADGTASGFYIYSNDPDGVDAAIGRSLEMRFHQSGAWSQIVTTGMKSDWSWTASAEKYVQLYAETLALKVSPKRTPPG</sequence>
<evidence type="ECO:0000313" key="11">
    <source>
        <dbReference type="EMBL" id="TWU56743.1"/>
    </source>
</evidence>
<dbReference type="Gene3D" id="3.40.50.2000">
    <property type="entry name" value="Glycogen Phosphorylase B"/>
    <property type="match status" value="2"/>
</dbReference>
<evidence type="ECO:0000259" key="9">
    <source>
        <dbReference type="Pfam" id="PF00534"/>
    </source>
</evidence>
<dbReference type="InterPro" id="IPR001296">
    <property type="entry name" value="Glyco_trans_1"/>
</dbReference>
<dbReference type="RefSeq" id="WP_146458044.1">
    <property type="nucleotide sequence ID" value="NZ_SJPW01000003.1"/>
</dbReference>
<dbReference type="NCBIfam" id="TIGR02095">
    <property type="entry name" value="glgA"/>
    <property type="match status" value="1"/>
</dbReference>
<feature type="domain" description="Glycosyl transferase family 1" evidence="9">
    <location>
        <begin position="294"/>
        <end position="451"/>
    </location>
</feature>
<evidence type="ECO:0000256" key="4">
    <source>
        <dbReference type="ARBA" id="ARBA00010281"/>
    </source>
</evidence>
<gene>
    <name evidence="11" type="primary">glgA_2</name>
    <name evidence="8" type="synonym">glgA</name>
    <name evidence="11" type="ORF">Poly51_26600</name>
</gene>
<dbReference type="OrthoDB" id="9808590at2"/>
<name>A0A5C6F4S2_9BACT</name>
<evidence type="ECO:0000259" key="10">
    <source>
        <dbReference type="Pfam" id="PF08323"/>
    </source>
</evidence>
<dbReference type="InterPro" id="IPR011835">
    <property type="entry name" value="GS/SS"/>
</dbReference>
<comment type="caution">
    <text evidence="11">The sequence shown here is derived from an EMBL/GenBank/DDBJ whole genome shotgun (WGS) entry which is preliminary data.</text>
</comment>